<organism evidence="2 3">
    <name type="scientific">Chrysochromulina tobinii</name>
    <dbReference type="NCBI Taxonomy" id="1460289"/>
    <lineage>
        <taxon>Eukaryota</taxon>
        <taxon>Haptista</taxon>
        <taxon>Haptophyta</taxon>
        <taxon>Prymnesiophyceae</taxon>
        <taxon>Prymnesiales</taxon>
        <taxon>Chrysochromulinaceae</taxon>
        <taxon>Chrysochromulina</taxon>
    </lineage>
</organism>
<name>A0A0M0LPW6_9EUKA</name>
<feature type="compositionally biased region" description="Low complexity" evidence="1">
    <location>
        <begin position="652"/>
        <end position="668"/>
    </location>
</feature>
<evidence type="ECO:0000313" key="2">
    <source>
        <dbReference type="EMBL" id="KOO53105.1"/>
    </source>
</evidence>
<feature type="compositionally biased region" description="Low complexity" evidence="1">
    <location>
        <begin position="352"/>
        <end position="365"/>
    </location>
</feature>
<gene>
    <name evidence="2" type="ORF">Ctob_013404</name>
</gene>
<sequence length="735" mass="74929">MSSTTSEPDANSAQALARSLKAPLNAVSLDAKLDVAVWLVAADERTCIFPDRLRFVLDWLCGVLRGAKAGSDGVPPRADVRFWRLLDALLHRAAGLPEPIDDAAPPAQLPRPLPSGFRTRLAQSSRLLLQSAAAALEHAAAGSMAPSASAHLCARVRRVSCLLLIEEASWFRPGAEAVAEYAGRVSQSAALLLEGSASPYATVREAMAAGAPHALHAAADASSAVAALTGETPPRKVLMILTGTLLRPMLALLSSCSRLFGSGADEEADDGGGAHHGATHSGSFRARDGASRALVCAAVDAAAVISESVRSILVHADHLPEYAATLRHSMPTPEAALSLGGSERTGAAGREISIAPSSSGSSSGKRAPKRAKAEAPSGGGGSANYTAATLEAIARFTRDDLQSAPARALSRALAAASAAGAPVAIALLATAPSLSRAALGLLHTLLGTAAAERQRAQALATALTPALGTAPTVGAHHSAARSEDDGYREAAAMLLWRAGVALERGCSELLEPGAWGLMRPTEPPAALVAARDALHRLSDTHGGGSAEGKGGRIGGGKGGARGVSASYADAAVQLAAADAVAYAAEWFHLDRVVMSTAGLFTPWGSSSPSSAPAEDDEDDPQGAAPAERAATVEGHKGPTQAGRKRRKGSSLAESVVAGAHEGAVAGAHDSAERLARRAAKRQKGVVVGAHESAKRQKVVRRWLKEDVALLATWRPAEAKLAATWTAAPAAAALAP</sequence>
<feature type="region of interest" description="Disordered" evidence="1">
    <location>
        <begin position="539"/>
        <end position="560"/>
    </location>
</feature>
<comment type="caution">
    <text evidence="2">The sequence shown here is derived from an EMBL/GenBank/DDBJ whole genome shotgun (WGS) entry which is preliminary data.</text>
</comment>
<feature type="region of interest" description="Disordered" evidence="1">
    <location>
        <begin position="352"/>
        <end position="381"/>
    </location>
</feature>
<dbReference type="EMBL" id="JWZX01000379">
    <property type="protein sequence ID" value="KOO53105.1"/>
    <property type="molecule type" value="Genomic_DNA"/>
</dbReference>
<accession>A0A0M0LPW6</accession>
<feature type="region of interest" description="Disordered" evidence="1">
    <location>
        <begin position="604"/>
        <end position="683"/>
    </location>
</feature>
<feature type="non-terminal residue" evidence="2">
    <location>
        <position position="735"/>
    </location>
</feature>
<keyword evidence="3" id="KW-1185">Reference proteome</keyword>
<proteinExistence type="predicted"/>
<dbReference type="AlphaFoldDB" id="A0A0M0LPW6"/>
<reference evidence="3" key="1">
    <citation type="journal article" date="2015" name="PLoS Genet.">
        <title>Genome Sequence and Transcriptome Analyses of Chrysochromulina tobin: Metabolic Tools for Enhanced Algal Fitness in the Prominent Order Prymnesiales (Haptophyceae).</title>
        <authorList>
            <person name="Hovde B.T."/>
            <person name="Deodato C.R."/>
            <person name="Hunsperger H.M."/>
            <person name="Ryken S.A."/>
            <person name="Yost W."/>
            <person name="Jha R.K."/>
            <person name="Patterson J."/>
            <person name="Monnat R.J. Jr."/>
            <person name="Barlow S.B."/>
            <person name="Starkenburg S.R."/>
            <person name="Cattolico R.A."/>
        </authorList>
    </citation>
    <scope>NUCLEOTIDE SEQUENCE</scope>
    <source>
        <strain evidence="3">CCMP291</strain>
    </source>
</reference>
<dbReference type="Proteomes" id="UP000037460">
    <property type="component" value="Unassembled WGS sequence"/>
</dbReference>
<protein>
    <submittedName>
        <fullName evidence="2">Uncharacterized protein</fullName>
    </submittedName>
</protein>
<evidence type="ECO:0000256" key="1">
    <source>
        <dbReference type="SAM" id="MobiDB-lite"/>
    </source>
</evidence>
<feature type="compositionally biased region" description="Gly residues" evidence="1">
    <location>
        <begin position="541"/>
        <end position="560"/>
    </location>
</feature>
<evidence type="ECO:0000313" key="3">
    <source>
        <dbReference type="Proteomes" id="UP000037460"/>
    </source>
</evidence>